<dbReference type="KEGG" id="php:PhaeoP97_00481"/>
<evidence type="ECO:0000313" key="1">
    <source>
        <dbReference type="EMBL" id="APG45928.1"/>
    </source>
</evidence>
<organism evidence="1 2">
    <name type="scientific">Phaeobacter porticola</name>
    <dbReference type="NCBI Taxonomy" id="1844006"/>
    <lineage>
        <taxon>Bacteria</taxon>
        <taxon>Pseudomonadati</taxon>
        <taxon>Pseudomonadota</taxon>
        <taxon>Alphaproteobacteria</taxon>
        <taxon>Rhodobacterales</taxon>
        <taxon>Roseobacteraceae</taxon>
        <taxon>Phaeobacter</taxon>
    </lineage>
</organism>
<dbReference type="AlphaFoldDB" id="A0A1L3I1E7"/>
<evidence type="ECO:0000313" key="2">
    <source>
        <dbReference type="Proteomes" id="UP000183859"/>
    </source>
</evidence>
<name>A0A1L3I1E7_9RHOB</name>
<protein>
    <submittedName>
        <fullName evidence="1">Uncharacterized protein</fullName>
    </submittedName>
</protein>
<accession>A0A1L3I1E7</accession>
<reference evidence="2" key="1">
    <citation type="submission" date="2016-07" db="EMBL/GenBank/DDBJ databases">
        <title>Phaeobacter portensis sp. nov., a tropodithietic acid producing bacterium isolated from a German harbor.</title>
        <authorList>
            <person name="Freese H.M."/>
            <person name="Bunk B."/>
            <person name="Breider S."/>
            <person name="Brinkhoff T."/>
        </authorList>
    </citation>
    <scope>NUCLEOTIDE SEQUENCE [LARGE SCALE GENOMIC DNA]</scope>
    <source>
        <strain evidence="2">P97</strain>
    </source>
</reference>
<dbReference type="EMBL" id="CP016364">
    <property type="protein sequence ID" value="APG45928.1"/>
    <property type="molecule type" value="Genomic_DNA"/>
</dbReference>
<sequence length="137" mass="15019">MHWTDTTHSYTLSTCKHLGRPCPAAEHMLSRLAAALGQARTVTADDFEVAGNCELTACDHPCQARFTANHERIRIYCGVSPEAEQSGLDRFADALFEGTRDRGFIAKRPEYPYALAQAVPLHPQTSRTAASQQSLSA</sequence>
<dbReference type="Proteomes" id="UP000183859">
    <property type="component" value="Chromosome"/>
</dbReference>
<proteinExistence type="predicted"/>
<gene>
    <name evidence="1" type="ORF">PhaeoP97_00481</name>
</gene>
<dbReference type="RefSeq" id="WP_072503714.1">
    <property type="nucleotide sequence ID" value="NZ_CP016364.1"/>
</dbReference>
<keyword evidence="2" id="KW-1185">Reference proteome</keyword>